<organism evidence="1 2">
    <name type="scientific">Gigaspora margarita</name>
    <dbReference type="NCBI Taxonomy" id="4874"/>
    <lineage>
        <taxon>Eukaryota</taxon>
        <taxon>Fungi</taxon>
        <taxon>Fungi incertae sedis</taxon>
        <taxon>Mucoromycota</taxon>
        <taxon>Glomeromycotina</taxon>
        <taxon>Glomeromycetes</taxon>
        <taxon>Diversisporales</taxon>
        <taxon>Gigasporaceae</taxon>
        <taxon>Gigaspora</taxon>
    </lineage>
</organism>
<evidence type="ECO:0000313" key="1">
    <source>
        <dbReference type="EMBL" id="CAG8825694.1"/>
    </source>
</evidence>
<reference evidence="1 2" key="1">
    <citation type="submission" date="2021-06" db="EMBL/GenBank/DDBJ databases">
        <authorList>
            <person name="Kallberg Y."/>
            <person name="Tangrot J."/>
            <person name="Rosling A."/>
        </authorList>
    </citation>
    <scope>NUCLEOTIDE SEQUENCE [LARGE SCALE GENOMIC DNA]</scope>
    <source>
        <strain evidence="1 2">120-4 pot B 10/14</strain>
    </source>
</reference>
<sequence>MAFINIDENNTDEVVKATLKLREIHNDDLLVIFIVFSTSNGRALLKKLVKKIGGKVT</sequence>
<name>A0ABN7WBB2_GIGMA</name>
<protein>
    <submittedName>
        <fullName evidence="1">4920_t:CDS:1</fullName>
    </submittedName>
</protein>
<gene>
    <name evidence="1" type="ORF">GMARGA_LOCUS28908</name>
</gene>
<accession>A0ABN7WBB2</accession>
<dbReference type="Proteomes" id="UP000789901">
    <property type="component" value="Unassembled WGS sequence"/>
</dbReference>
<proteinExistence type="predicted"/>
<evidence type="ECO:0000313" key="2">
    <source>
        <dbReference type="Proteomes" id="UP000789901"/>
    </source>
</evidence>
<keyword evidence="2" id="KW-1185">Reference proteome</keyword>
<dbReference type="EMBL" id="CAJVQB010037896">
    <property type="protein sequence ID" value="CAG8825694.1"/>
    <property type="molecule type" value="Genomic_DNA"/>
</dbReference>
<feature type="non-terminal residue" evidence="1">
    <location>
        <position position="57"/>
    </location>
</feature>
<comment type="caution">
    <text evidence="1">The sequence shown here is derived from an EMBL/GenBank/DDBJ whole genome shotgun (WGS) entry which is preliminary data.</text>
</comment>